<dbReference type="AlphaFoldDB" id="A0A7C9A4U7"/>
<evidence type="ECO:0000313" key="1">
    <source>
        <dbReference type="EMBL" id="MBA4659074.1"/>
    </source>
</evidence>
<proteinExistence type="predicted"/>
<protein>
    <submittedName>
        <fullName evidence="1">Uncharacterized protein</fullName>
    </submittedName>
</protein>
<reference evidence="1" key="1">
    <citation type="journal article" date="2013" name="J. Plant Res.">
        <title>Effect of fungi and light on seed germination of three Opuntia species from semiarid lands of central Mexico.</title>
        <authorList>
            <person name="Delgado-Sanchez P."/>
            <person name="Jimenez-Bremont J.F."/>
            <person name="Guerrero-Gonzalez Mde L."/>
            <person name="Flores J."/>
        </authorList>
    </citation>
    <scope>NUCLEOTIDE SEQUENCE</scope>
    <source>
        <tissue evidence="1">Cladode</tissue>
    </source>
</reference>
<reference evidence="1" key="2">
    <citation type="submission" date="2020-07" db="EMBL/GenBank/DDBJ databases">
        <authorList>
            <person name="Vera ALvarez R."/>
            <person name="Arias-Moreno D.M."/>
            <person name="Jimenez-Jacinto V."/>
            <person name="Jimenez-Bremont J.F."/>
            <person name="Swaminathan K."/>
            <person name="Moose S.P."/>
            <person name="Guerrero-Gonzalez M.L."/>
            <person name="Marino-Ramirez L."/>
            <person name="Landsman D."/>
            <person name="Rodriguez-Kessler M."/>
            <person name="Delgado-Sanchez P."/>
        </authorList>
    </citation>
    <scope>NUCLEOTIDE SEQUENCE</scope>
    <source>
        <tissue evidence="1">Cladode</tissue>
    </source>
</reference>
<organism evidence="1">
    <name type="scientific">Opuntia streptacantha</name>
    <name type="common">Prickly pear cactus</name>
    <name type="synonym">Opuntia cardona</name>
    <dbReference type="NCBI Taxonomy" id="393608"/>
    <lineage>
        <taxon>Eukaryota</taxon>
        <taxon>Viridiplantae</taxon>
        <taxon>Streptophyta</taxon>
        <taxon>Embryophyta</taxon>
        <taxon>Tracheophyta</taxon>
        <taxon>Spermatophyta</taxon>
        <taxon>Magnoliopsida</taxon>
        <taxon>eudicotyledons</taxon>
        <taxon>Gunneridae</taxon>
        <taxon>Pentapetalae</taxon>
        <taxon>Caryophyllales</taxon>
        <taxon>Cactineae</taxon>
        <taxon>Cactaceae</taxon>
        <taxon>Opuntioideae</taxon>
        <taxon>Opuntia</taxon>
    </lineage>
</organism>
<sequence>MQLCPTTTTAWRISQLCQIQSFRSSGPPVGCPVPTIIKHDATMPNYRRPKRNWGPKRTQDRLIKKLHQRGFKNPNHLQLSKAKRCKREIKGLCQKKTFNKP</sequence>
<name>A0A7C9A4U7_OPUST</name>
<accession>A0A7C9A4U7</accession>
<dbReference type="EMBL" id="GISG01202771">
    <property type="protein sequence ID" value="MBA4659074.1"/>
    <property type="molecule type" value="Transcribed_RNA"/>
</dbReference>